<gene>
    <name evidence="1" type="ORF">ROSMUCSMR3_00996</name>
</gene>
<sequence>MSIWTSEQGRVRAHAFRTLLGLGMMALAGCLAVPVEKKPQAMAAVAFYDGDVVVTGPRGYCVDAASVRRGASGSFALMASCVSLGQTGGVYADPAVMTVSVLARAASTQKPDAQAMARALAPAKVRVAQDDEGLALVQVMQGGDAALPGGDPVHWRAGLVINGHLVGLAVYGPAGQGVSGSDGQALLQALARAMRAASPKS</sequence>
<dbReference type="KEGG" id="rmm:ROSMUCSMR3_00996"/>
<keyword evidence="2" id="KW-1185">Reference proteome</keyword>
<organism evidence="1 2">
    <name type="scientific">Roseovarius mucosus</name>
    <dbReference type="NCBI Taxonomy" id="215743"/>
    <lineage>
        <taxon>Bacteria</taxon>
        <taxon>Pseudomonadati</taxon>
        <taxon>Pseudomonadota</taxon>
        <taxon>Alphaproteobacteria</taxon>
        <taxon>Rhodobacterales</taxon>
        <taxon>Roseobacteraceae</taxon>
        <taxon>Roseovarius</taxon>
    </lineage>
</organism>
<dbReference type="AlphaFoldDB" id="A0A1V0RL77"/>
<proteinExistence type="predicted"/>
<evidence type="ECO:0000313" key="2">
    <source>
        <dbReference type="Proteomes" id="UP000192273"/>
    </source>
</evidence>
<evidence type="ECO:0000313" key="1">
    <source>
        <dbReference type="EMBL" id="ARE82491.1"/>
    </source>
</evidence>
<name>A0A1V0RL77_9RHOB</name>
<dbReference type="EMBL" id="CP020474">
    <property type="protein sequence ID" value="ARE82491.1"/>
    <property type="molecule type" value="Genomic_DNA"/>
</dbReference>
<dbReference type="Proteomes" id="UP000192273">
    <property type="component" value="Chromosome"/>
</dbReference>
<accession>A0A1V0RL77</accession>
<protein>
    <submittedName>
        <fullName evidence="1">Dihydroxy-acid dehydratase</fullName>
    </submittedName>
</protein>
<reference evidence="1 2" key="1">
    <citation type="submission" date="2017-03" db="EMBL/GenBank/DDBJ databases">
        <title>Genome Sequence of Roseovarius mucosus strain SMR3 Isolated from a culture of the Diatom Skeletonema marinoi.</title>
        <authorList>
            <person name="Topel M."/>
            <person name="Pinder M."/>
            <person name="Johansson O.N."/>
            <person name="Kourtchenko O."/>
            <person name="Godhe A."/>
            <person name="Clarke A.K."/>
        </authorList>
    </citation>
    <scope>NUCLEOTIDE SEQUENCE [LARGE SCALE GENOMIC DNA]</scope>
    <source>
        <strain evidence="1 2">SMR3</strain>
    </source>
</reference>